<evidence type="ECO:0000256" key="4">
    <source>
        <dbReference type="SAM" id="MobiDB-lite"/>
    </source>
</evidence>
<dbReference type="InterPro" id="IPR046335">
    <property type="entry name" value="LacI/GalR-like_sensor"/>
</dbReference>
<dbReference type="Pfam" id="PF00356">
    <property type="entry name" value="LacI"/>
    <property type="match status" value="1"/>
</dbReference>
<dbReference type="RefSeq" id="WP_160422437.1">
    <property type="nucleotide sequence ID" value="NZ_WSTA01000002.1"/>
</dbReference>
<proteinExistence type="predicted"/>
<evidence type="ECO:0000313" key="7">
    <source>
        <dbReference type="Proteomes" id="UP000438182"/>
    </source>
</evidence>
<dbReference type="InterPro" id="IPR028082">
    <property type="entry name" value="Peripla_BP_I"/>
</dbReference>
<comment type="caution">
    <text evidence="6">The sequence shown here is derived from an EMBL/GenBank/DDBJ whole genome shotgun (WGS) entry which is preliminary data.</text>
</comment>
<keyword evidence="3" id="KW-0804">Transcription</keyword>
<dbReference type="InterPro" id="IPR010982">
    <property type="entry name" value="Lambda_DNA-bd_dom_sf"/>
</dbReference>
<keyword evidence="1" id="KW-0805">Transcription regulation</keyword>
<dbReference type="AlphaFoldDB" id="A0A6I4NXC4"/>
<protein>
    <submittedName>
        <fullName evidence="6">LacI family DNA-binding transcriptional regulator</fullName>
    </submittedName>
</protein>
<sequence>MPPRPTLHDVARSAGVSKSLVSLALRGDAGVGAATRERIVQAAAELGYRSNALARSLKQGRTRLVGALPSSLENPYHTDVVEGLEGAGVDAGLSVIMVPGAREPERRHRHLDLLLGLNVDGLVVIGSRVEPERLLAVARRVPVVLVGRPEIDLPGIDVVRNDDEHGAALAVEHLLDAGRRRILHVTSGTGPAGRARRAGYEAAMAARGRAADIRVVVSDAGRALRDAIVAACADGYDAVFARNDLEALAVIDAAADAGIAVPGDLAVVGYDDTALAARTRPHLTSVDQPRAQMGRRALALLLERLDGREDDVRDVFTPTLAVRESSAPPATRGRPGDRTRPPPSHMG</sequence>
<organism evidence="6 7">
    <name type="scientific">Agromyces seonyuensis</name>
    <dbReference type="NCBI Taxonomy" id="2662446"/>
    <lineage>
        <taxon>Bacteria</taxon>
        <taxon>Bacillati</taxon>
        <taxon>Actinomycetota</taxon>
        <taxon>Actinomycetes</taxon>
        <taxon>Micrococcales</taxon>
        <taxon>Microbacteriaceae</taxon>
        <taxon>Agromyces</taxon>
    </lineage>
</organism>
<evidence type="ECO:0000313" key="6">
    <source>
        <dbReference type="EMBL" id="MWB97165.1"/>
    </source>
</evidence>
<dbReference type="Pfam" id="PF13377">
    <property type="entry name" value="Peripla_BP_3"/>
    <property type="match status" value="1"/>
</dbReference>
<dbReference type="SUPFAM" id="SSF47413">
    <property type="entry name" value="lambda repressor-like DNA-binding domains"/>
    <property type="match status" value="1"/>
</dbReference>
<dbReference type="Proteomes" id="UP000438182">
    <property type="component" value="Unassembled WGS sequence"/>
</dbReference>
<gene>
    <name evidence="6" type="ORF">GB864_01120</name>
</gene>
<dbReference type="PANTHER" id="PTHR30146">
    <property type="entry name" value="LACI-RELATED TRANSCRIPTIONAL REPRESSOR"/>
    <property type="match status" value="1"/>
</dbReference>
<evidence type="ECO:0000256" key="1">
    <source>
        <dbReference type="ARBA" id="ARBA00023015"/>
    </source>
</evidence>
<dbReference type="PANTHER" id="PTHR30146:SF109">
    <property type="entry name" value="HTH-TYPE TRANSCRIPTIONAL REGULATOR GALS"/>
    <property type="match status" value="1"/>
</dbReference>
<dbReference type="SMART" id="SM00354">
    <property type="entry name" value="HTH_LACI"/>
    <property type="match status" value="1"/>
</dbReference>
<keyword evidence="2 6" id="KW-0238">DNA-binding</keyword>
<dbReference type="InterPro" id="IPR000843">
    <property type="entry name" value="HTH_LacI"/>
</dbReference>
<evidence type="ECO:0000259" key="5">
    <source>
        <dbReference type="PROSITE" id="PS50932"/>
    </source>
</evidence>
<evidence type="ECO:0000256" key="2">
    <source>
        <dbReference type="ARBA" id="ARBA00023125"/>
    </source>
</evidence>
<dbReference type="EMBL" id="WSTA01000002">
    <property type="protein sequence ID" value="MWB97165.1"/>
    <property type="molecule type" value="Genomic_DNA"/>
</dbReference>
<feature type="domain" description="HTH lacI-type" evidence="5">
    <location>
        <begin position="5"/>
        <end position="59"/>
    </location>
</feature>
<accession>A0A6I4NXC4</accession>
<dbReference type="GO" id="GO:0003700">
    <property type="term" value="F:DNA-binding transcription factor activity"/>
    <property type="evidence" value="ECO:0007669"/>
    <property type="project" value="TreeGrafter"/>
</dbReference>
<dbReference type="SUPFAM" id="SSF53822">
    <property type="entry name" value="Periplasmic binding protein-like I"/>
    <property type="match status" value="1"/>
</dbReference>
<dbReference type="CDD" id="cd06267">
    <property type="entry name" value="PBP1_LacI_sugar_binding-like"/>
    <property type="match status" value="1"/>
</dbReference>
<keyword evidence="7" id="KW-1185">Reference proteome</keyword>
<dbReference type="GO" id="GO:0000976">
    <property type="term" value="F:transcription cis-regulatory region binding"/>
    <property type="evidence" value="ECO:0007669"/>
    <property type="project" value="TreeGrafter"/>
</dbReference>
<feature type="region of interest" description="Disordered" evidence="4">
    <location>
        <begin position="318"/>
        <end position="347"/>
    </location>
</feature>
<dbReference type="CDD" id="cd01392">
    <property type="entry name" value="HTH_LacI"/>
    <property type="match status" value="1"/>
</dbReference>
<dbReference type="Gene3D" id="1.10.260.40">
    <property type="entry name" value="lambda repressor-like DNA-binding domains"/>
    <property type="match status" value="1"/>
</dbReference>
<dbReference type="Gene3D" id="3.40.50.2300">
    <property type="match status" value="2"/>
</dbReference>
<dbReference type="PROSITE" id="PS50932">
    <property type="entry name" value="HTH_LACI_2"/>
    <property type="match status" value="1"/>
</dbReference>
<name>A0A6I4NXC4_9MICO</name>
<evidence type="ECO:0000256" key="3">
    <source>
        <dbReference type="ARBA" id="ARBA00023163"/>
    </source>
</evidence>
<reference evidence="6 7" key="1">
    <citation type="submission" date="2019-12" db="EMBL/GenBank/DDBJ databases">
        <authorList>
            <person name="Kim Y.S."/>
        </authorList>
    </citation>
    <scope>NUCLEOTIDE SEQUENCE [LARGE SCALE GENOMIC DNA]</scope>
    <source>
        <strain evidence="6 7">MMS17-SY077</strain>
    </source>
</reference>